<dbReference type="OrthoDB" id="5197212at2"/>
<dbReference type="EMBL" id="FTNI01000006">
    <property type="protein sequence ID" value="SIR15041.1"/>
    <property type="molecule type" value="Genomic_DNA"/>
</dbReference>
<dbReference type="STRING" id="58117.SAMN05421833_106178"/>
<evidence type="ECO:0000313" key="1">
    <source>
        <dbReference type="EMBL" id="SIR15041.1"/>
    </source>
</evidence>
<evidence type="ECO:0000313" key="2">
    <source>
        <dbReference type="Proteomes" id="UP000186096"/>
    </source>
</evidence>
<dbReference type="RefSeq" id="WP_076434454.1">
    <property type="nucleotide sequence ID" value="NZ_CP192071.1"/>
</dbReference>
<name>A0A1N6YKQ6_9ACTN</name>
<accession>A0A1N6YKQ6</accession>
<reference evidence="2" key="1">
    <citation type="submission" date="2017-01" db="EMBL/GenBank/DDBJ databases">
        <authorList>
            <person name="Varghese N."/>
            <person name="Submissions S."/>
        </authorList>
    </citation>
    <scope>NUCLEOTIDE SEQUENCE [LARGE SCALE GENOMIC DNA]</scope>
    <source>
        <strain evidence="2">ATCC 12950</strain>
    </source>
</reference>
<protein>
    <submittedName>
        <fullName evidence="1">Uncharacterized protein</fullName>
    </submittedName>
</protein>
<gene>
    <name evidence="1" type="ORF">SAMN05421833_106178</name>
</gene>
<dbReference type="AlphaFoldDB" id="A0A1N6YKQ6"/>
<dbReference type="Proteomes" id="UP000186096">
    <property type="component" value="Unassembled WGS sequence"/>
</dbReference>
<proteinExistence type="predicted"/>
<sequence>MRLLALPVTLIVIAVLVYLLVTLARGGKPASRREAAGSARWETDTVMENGWTLIVVRKVAPGPNGPVELTRQTVKAIRDDDPAWDDLYREGMLEARNRVSTLEIESG</sequence>
<organism evidence="1 2">
    <name type="scientific">Microbispora rosea</name>
    <dbReference type="NCBI Taxonomy" id="58117"/>
    <lineage>
        <taxon>Bacteria</taxon>
        <taxon>Bacillati</taxon>
        <taxon>Actinomycetota</taxon>
        <taxon>Actinomycetes</taxon>
        <taxon>Streptosporangiales</taxon>
        <taxon>Streptosporangiaceae</taxon>
        <taxon>Microbispora</taxon>
    </lineage>
</organism>
<keyword evidence="2" id="KW-1185">Reference proteome</keyword>